<proteinExistence type="predicted"/>
<evidence type="ECO:0000259" key="4">
    <source>
        <dbReference type="Pfam" id="PF07992"/>
    </source>
</evidence>
<dbReference type="Gene3D" id="3.50.50.60">
    <property type="entry name" value="FAD/NAD(P)-binding domain"/>
    <property type="match status" value="2"/>
</dbReference>
<name>A0ABY7UM10_9CORY</name>
<organism evidence="5 6">
    <name type="scientific">Corynebacterium jeddahense</name>
    <dbReference type="NCBI Taxonomy" id="1414719"/>
    <lineage>
        <taxon>Bacteria</taxon>
        <taxon>Bacillati</taxon>
        <taxon>Actinomycetota</taxon>
        <taxon>Actinomycetes</taxon>
        <taxon>Mycobacteriales</taxon>
        <taxon>Corynebacteriaceae</taxon>
        <taxon>Corynebacterium</taxon>
    </lineage>
</organism>
<dbReference type="PANTHER" id="PTHR48105">
    <property type="entry name" value="THIOREDOXIN REDUCTASE 1-RELATED-RELATED"/>
    <property type="match status" value="1"/>
</dbReference>
<evidence type="ECO:0000313" key="5">
    <source>
        <dbReference type="EMBL" id="WCZ38910.1"/>
    </source>
</evidence>
<keyword evidence="1" id="KW-0285">Flavoprotein</keyword>
<dbReference type="GO" id="GO:0004791">
    <property type="term" value="F:thioredoxin-disulfide reductase (NADPH) activity"/>
    <property type="evidence" value="ECO:0007669"/>
    <property type="project" value="UniProtKB-EC"/>
</dbReference>
<dbReference type="EC" id="1.8.1.9" evidence="5"/>
<evidence type="ECO:0000256" key="2">
    <source>
        <dbReference type="ARBA" id="ARBA00023002"/>
    </source>
</evidence>
<keyword evidence="6" id="KW-1185">Reference proteome</keyword>
<feature type="domain" description="FAD/NAD(P)-binding" evidence="4">
    <location>
        <begin position="61"/>
        <end position="160"/>
    </location>
</feature>
<dbReference type="InterPro" id="IPR023753">
    <property type="entry name" value="FAD/NAD-binding_dom"/>
</dbReference>
<accession>A0ABY7UM10</accession>
<dbReference type="InterPro" id="IPR036188">
    <property type="entry name" value="FAD/NAD-bd_sf"/>
</dbReference>
<evidence type="ECO:0000256" key="1">
    <source>
        <dbReference type="ARBA" id="ARBA00022630"/>
    </source>
</evidence>
<comment type="catalytic activity">
    <reaction evidence="3">
        <text>[thioredoxin]-dithiol + NADP(+) = [thioredoxin]-disulfide + NADPH + H(+)</text>
        <dbReference type="Rhea" id="RHEA:20345"/>
        <dbReference type="Rhea" id="RHEA-COMP:10698"/>
        <dbReference type="Rhea" id="RHEA-COMP:10700"/>
        <dbReference type="ChEBI" id="CHEBI:15378"/>
        <dbReference type="ChEBI" id="CHEBI:29950"/>
        <dbReference type="ChEBI" id="CHEBI:50058"/>
        <dbReference type="ChEBI" id="CHEBI:57783"/>
        <dbReference type="ChEBI" id="CHEBI:58349"/>
        <dbReference type="EC" id="1.8.1.9"/>
    </reaction>
</comment>
<evidence type="ECO:0000256" key="3">
    <source>
        <dbReference type="ARBA" id="ARBA00048132"/>
    </source>
</evidence>
<reference evidence="5 6" key="1">
    <citation type="submission" date="2020-10" db="EMBL/GenBank/DDBJ databases">
        <title>Complete genome sequence of Corynebacterium jeddahense DSM 45997, type strain of Corynebacterium jeddahense.</title>
        <authorList>
            <person name="Busche T."/>
            <person name="Kalinowski J."/>
            <person name="Ruckert C."/>
        </authorList>
    </citation>
    <scope>NUCLEOTIDE SEQUENCE [LARGE SCALE GENOMIC DNA]</scope>
    <source>
        <strain evidence="5 6">DSM 45997</strain>
    </source>
</reference>
<dbReference type="Proteomes" id="UP001218071">
    <property type="component" value="Chromosome"/>
</dbReference>
<dbReference type="SUPFAM" id="SSF51905">
    <property type="entry name" value="FAD/NAD(P)-binding domain"/>
    <property type="match status" value="1"/>
</dbReference>
<gene>
    <name evidence="5" type="primary">trxB1</name>
    <name evidence="5" type="ORF">CJEDD_06545</name>
</gene>
<sequence>MWGSRVFHCPYCHGYEATGKSVGVIGGKNPAFTFKMASLLTKWSESVTLHLNGLDPTKEQLQKLEATGVVLDRDGVVRVSPAAENDTSVEVMTASGTIRYDACFTGPDFIPNDQLLRKAGCTVVDGWVSVEGGKTSQPGLWAVGNVVSSPDQVSQAIGTGAGVAIAIDQFLFDEEFSG</sequence>
<dbReference type="InterPro" id="IPR050097">
    <property type="entry name" value="Ferredoxin-NADP_redctase_2"/>
</dbReference>
<keyword evidence="2 5" id="KW-0560">Oxidoreductase</keyword>
<dbReference type="Pfam" id="PF07992">
    <property type="entry name" value="Pyr_redox_2"/>
    <property type="match status" value="1"/>
</dbReference>
<dbReference type="EMBL" id="CP063194">
    <property type="protein sequence ID" value="WCZ38910.1"/>
    <property type="molecule type" value="Genomic_DNA"/>
</dbReference>
<protein>
    <submittedName>
        <fullName evidence="5">Thioredoxin reductase</fullName>
        <ecNumber evidence="5">1.8.1.9</ecNumber>
    </submittedName>
</protein>
<evidence type="ECO:0000313" key="6">
    <source>
        <dbReference type="Proteomes" id="UP001218071"/>
    </source>
</evidence>